<feature type="domain" description="RCK N-terminal" evidence="1">
    <location>
        <begin position="1"/>
        <end position="118"/>
    </location>
</feature>
<dbReference type="Gene3D" id="3.30.70.1450">
    <property type="entry name" value="Regulator of K+ conductance, C-terminal domain"/>
    <property type="match status" value="1"/>
</dbReference>
<dbReference type="InterPro" id="IPR003148">
    <property type="entry name" value="RCK_N"/>
</dbReference>
<proteinExistence type="predicted"/>
<dbReference type="Pfam" id="PF02080">
    <property type="entry name" value="TrkA_C"/>
    <property type="match status" value="1"/>
</dbReference>
<dbReference type="Pfam" id="PF02254">
    <property type="entry name" value="TrkA_N"/>
    <property type="match status" value="1"/>
</dbReference>
<gene>
    <name evidence="2" type="ORF">EV211_1168</name>
</gene>
<evidence type="ECO:0000313" key="3">
    <source>
        <dbReference type="Proteomes" id="UP000295500"/>
    </source>
</evidence>
<dbReference type="GO" id="GO:0006813">
    <property type="term" value="P:potassium ion transport"/>
    <property type="evidence" value="ECO:0007669"/>
    <property type="project" value="InterPro"/>
</dbReference>
<dbReference type="InterPro" id="IPR050721">
    <property type="entry name" value="Trk_Ktr_HKT_K-transport"/>
</dbReference>
<comment type="caution">
    <text evidence="2">The sequence shown here is derived from an EMBL/GenBank/DDBJ whole genome shotgun (WGS) entry which is preliminary data.</text>
</comment>
<dbReference type="OrthoDB" id="9776294at2"/>
<dbReference type="GO" id="GO:0008324">
    <property type="term" value="F:monoatomic cation transmembrane transporter activity"/>
    <property type="evidence" value="ECO:0007669"/>
    <property type="project" value="InterPro"/>
</dbReference>
<reference evidence="2 3" key="1">
    <citation type="submission" date="2019-03" db="EMBL/GenBank/DDBJ databases">
        <title>Genomic Encyclopedia of Type Strains, Phase IV (KMG-IV): sequencing the most valuable type-strain genomes for metagenomic binning, comparative biology and taxonomic classification.</title>
        <authorList>
            <person name="Goeker M."/>
        </authorList>
    </citation>
    <scope>NUCLEOTIDE SEQUENCE [LARGE SCALE GENOMIC DNA]</scope>
    <source>
        <strain evidence="2 3">DSM 28287</strain>
    </source>
</reference>
<dbReference type="RefSeq" id="WP_133528397.1">
    <property type="nucleotide sequence ID" value="NZ_CALCQM010000006.1"/>
</dbReference>
<accession>A0A4R6Q344</accession>
<keyword evidence="3" id="KW-1185">Reference proteome</keyword>
<name>A0A4R6Q344_9FIRM</name>
<sequence length="217" mass="24722">MRSLLVIGLGRFGRHLTMSLAEMKNDIMVVDKDEKIVNKLAPYVSSAQIGDCTDEVVLRDLGVANFDICFVCISDDLETSLVITSTLKELGAKKVVTKVNRDLHVKFLLQNGADDVIYPERDMAHRTALKYSVKEAFDYVELNEHYGIFEIAPPKSWLGHTLKEIDVRRKYHVNIIAYKSADKISALDREMYTFNLDEHLIVAGDRKNFVNMVKQKL</sequence>
<dbReference type="EMBL" id="SNXO01000016">
    <property type="protein sequence ID" value="TDP56345.1"/>
    <property type="molecule type" value="Genomic_DNA"/>
</dbReference>
<protein>
    <submittedName>
        <fullName evidence="2">Trk system potassium uptake protein TrkA</fullName>
    </submittedName>
</protein>
<dbReference type="InterPro" id="IPR036721">
    <property type="entry name" value="RCK_C_sf"/>
</dbReference>
<organism evidence="2 3">
    <name type="scientific">Aminicella lysinilytica</name>
    <dbReference type="NCBI Taxonomy" id="433323"/>
    <lineage>
        <taxon>Bacteria</taxon>
        <taxon>Bacillati</taxon>
        <taxon>Bacillota</taxon>
        <taxon>Clostridia</taxon>
        <taxon>Peptostreptococcales</taxon>
        <taxon>Anaerovoracaceae</taxon>
        <taxon>Aminicella</taxon>
    </lineage>
</organism>
<dbReference type="AlphaFoldDB" id="A0A4R6Q344"/>
<dbReference type="PANTHER" id="PTHR43833">
    <property type="entry name" value="POTASSIUM CHANNEL PROTEIN 2-RELATED-RELATED"/>
    <property type="match status" value="1"/>
</dbReference>
<dbReference type="InterPro" id="IPR036291">
    <property type="entry name" value="NAD(P)-bd_dom_sf"/>
</dbReference>
<dbReference type="Gene3D" id="3.40.50.720">
    <property type="entry name" value="NAD(P)-binding Rossmann-like Domain"/>
    <property type="match status" value="1"/>
</dbReference>
<dbReference type="PROSITE" id="PS51201">
    <property type="entry name" value="RCK_N"/>
    <property type="match status" value="1"/>
</dbReference>
<evidence type="ECO:0000313" key="2">
    <source>
        <dbReference type="EMBL" id="TDP56345.1"/>
    </source>
</evidence>
<dbReference type="SUPFAM" id="SSF116726">
    <property type="entry name" value="TrkA C-terminal domain-like"/>
    <property type="match status" value="1"/>
</dbReference>
<dbReference type="InterPro" id="IPR006037">
    <property type="entry name" value="RCK_C"/>
</dbReference>
<dbReference type="SUPFAM" id="SSF51735">
    <property type="entry name" value="NAD(P)-binding Rossmann-fold domains"/>
    <property type="match status" value="1"/>
</dbReference>
<dbReference type="PANTHER" id="PTHR43833:SF7">
    <property type="entry name" value="KTR SYSTEM POTASSIUM UPTAKE PROTEIN C"/>
    <property type="match status" value="1"/>
</dbReference>
<dbReference type="Proteomes" id="UP000295500">
    <property type="component" value="Unassembled WGS sequence"/>
</dbReference>
<evidence type="ECO:0000259" key="1">
    <source>
        <dbReference type="PROSITE" id="PS51201"/>
    </source>
</evidence>